<dbReference type="PROSITE" id="PS51257">
    <property type="entry name" value="PROKAR_LIPOPROTEIN"/>
    <property type="match status" value="1"/>
</dbReference>
<evidence type="ECO:0000256" key="1">
    <source>
        <dbReference type="SAM" id="MobiDB-lite"/>
    </source>
</evidence>
<dbReference type="PANTHER" id="PTHR41247">
    <property type="entry name" value="HTH-TYPE TRANSCRIPTIONAL REPRESSOR YCNK"/>
    <property type="match status" value="1"/>
</dbReference>
<reference evidence="3 4" key="1">
    <citation type="journal article" date="2017" name="Sci. Rep.">
        <title>Revealing the Saline Adaptation Strategies of the Halophilic Bacterium Halomonas beimenensis through High-throughput Omics and Transposon Mutagenesis Approaches.</title>
        <authorList>
            <person name="Chen Y.H."/>
            <person name="Lin S.S."/>
            <person name="Shyu Y.T."/>
        </authorList>
    </citation>
    <scope>NUCLEOTIDE SEQUENCE [LARGE SCALE GENOMIC DNA]</scope>
    <source>
        <strain evidence="3 4">NTU-111</strain>
    </source>
</reference>
<dbReference type="Pfam" id="PF05573">
    <property type="entry name" value="NosL"/>
    <property type="match status" value="1"/>
</dbReference>
<dbReference type="AlphaFoldDB" id="A0A291PCK2"/>
<evidence type="ECO:0000313" key="4">
    <source>
        <dbReference type="Proteomes" id="UP000219993"/>
    </source>
</evidence>
<feature type="compositionally biased region" description="Basic and acidic residues" evidence="1">
    <location>
        <begin position="185"/>
        <end position="195"/>
    </location>
</feature>
<feature type="signal peptide" evidence="2">
    <location>
        <begin position="1"/>
        <end position="27"/>
    </location>
</feature>
<keyword evidence="4" id="KW-1185">Reference proteome</keyword>
<dbReference type="PANTHER" id="PTHR41247:SF1">
    <property type="entry name" value="HTH-TYPE TRANSCRIPTIONAL REPRESSOR YCNK"/>
    <property type="match status" value="1"/>
</dbReference>
<dbReference type="Proteomes" id="UP000219993">
    <property type="component" value="Chromosome"/>
</dbReference>
<dbReference type="KEGG" id="hbe:BEI_3623"/>
<organism evidence="3 4">
    <name type="scientific">Halomonas beimenensis</name>
    <dbReference type="NCBI Taxonomy" id="475662"/>
    <lineage>
        <taxon>Bacteria</taxon>
        <taxon>Pseudomonadati</taxon>
        <taxon>Pseudomonadota</taxon>
        <taxon>Gammaproteobacteria</taxon>
        <taxon>Oceanospirillales</taxon>
        <taxon>Halomonadaceae</taxon>
        <taxon>Halomonas</taxon>
    </lineage>
</organism>
<feature type="compositionally biased region" description="Basic and acidic residues" evidence="1">
    <location>
        <begin position="163"/>
        <end position="177"/>
    </location>
</feature>
<dbReference type="OrthoDB" id="982633at2"/>
<keyword evidence="2" id="KW-0732">Signal</keyword>
<dbReference type="Gene3D" id="3.30.70.2060">
    <property type="match status" value="1"/>
</dbReference>
<evidence type="ECO:0000256" key="2">
    <source>
        <dbReference type="SAM" id="SignalP"/>
    </source>
</evidence>
<sequence>MIRPFSMLLLLLALAGCGGDPSPPALAAPEPIASGDSCHVCGMLITEHPGPKGEAFLDGAERPRKFCSTLELFVFLAQPENASRLSHAYVHDIGKTTWGRPADEAFIRAEEAWYVVGHDRRGSMGHTLASFAGREDADAFRDAHGGEVIAYADIDLALLGRLGRGEPSRGPGPEDHGGMTPQGDHGAHGDMTDSP</sequence>
<dbReference type="RefSeq" id="WP_097790779.1">
    <property type="nucleotide sequence ID" value="NZ_BAAADT010000021.1"/>
</dbReference>
<proteinExistence type="predicted"/>
<dbReference type="SUPFAM" id="SSF160387">
    <property type="entry name" value="NosL/MerB-like"/>
    <property type="match status" value="1"/>
</dbReference>
<feature type="region of interest" description="Disordered" evidence="1">
    <location>
        <begin position="162"/>
        <end position="195"/>
    </location>
</feature>
<feature type="chain" id="PRO_5011973815" evidence="2">
    <location>
        <begin position="28"/>
        <end position="195"/>
    </location>
</feature>
<accession>A0A291PCK2</accession>
<evidence type="ECO:0000313" key="3">
    <source>
        <dbReference type="EMBL" id="ATJ84610.1"/>
    </source>
</evidence>
<gene>
    <name evidence="3" type="primary">nosL</name>
    <name evidence="3" type="ORF">BEI_3623</name>
</gene>
<dbReference type="InterPro" id="IPR008719">
    <property type="entry name" value="N2O_reductase_NosL"/>
</dbReference>
<name>A0A291PCK2_9GAMM</name>
<dbReference type="EMBL" id="CP021435">
    <property type="protein sequence ID" value="ATJ84610.1"/>
    <property type="molecule type" value="Genomic_DNA"/>
</dbReference>
<keyword evidence="3" id="KW-0449">Lipoprotein</keyword>
<dbReference type="Gene3D" id="3.30.70.2050">
    <property type="match status" value="1"/>
</dbReference>
<protein>
    <submittedName>
        <fullName evidence="3">Nitrous oxide reductase maturation protein, outer-membrane lipoprotein NosL</fullName>
    </submittedName>
</protein>